<sequence length="77" mass="8760">MFDCFKVKHLVKSKVRKLRRDERGQSFTELVILICVGLIIAAFIIVPNLKAFAVTIVTGLSSWWTNTISKVLFPTSY</sequence>
<name>A0A2K2FQD7_9CLOT</name>
<keyword evidence="1" id="KW-1133">Transmembrane helix</keyword>
<comment type="caution">
    <text evidence="2">The sequence shown here is derived from an EMBL/GenBank/DDBJ whole genome shotgun (WGS) entry which is preliminary data.</text>
</comment>
<evidence type="ECO:0000313" key="2">
    <source>
        <dbReference type="EMBL" id="PNU00974.1"/>
    </source>
</evidence>
<organism evidence="2 3">
    <name type="scientific">Clostridium thermosuccinogenes</name>
    <dbReference type="NCBI Taxonomy" id="84032"/>
    <lineage>
        <taxon>Bacteria</taxon>
        <taxon>Bacillati</taxon>
        <taxon>Bacillota</taxon>
        <taxon>Clostridia</taxon>
        <taxon>Eubacteriales</taxon>
        <taxon>Clostridiaceae</taxon>
        <taxon>Clostridium</taxon>
    </lineage>
</organism>
<dbReference type="EMBL" id="NIOJ01000005">
    <property type="protein sequence ID" value="PNU00974.1"/>
    <property type="molecule type" value="Genomic_DNA"/>
</dbReference>
<keyword evidence="3" id="KW-1185">Reference proteome</keyword>
<keyword evidence="1" id="KW-0812">Transmembrane</keyword>
<dbReference type="AlphaFoldDB" id="A0A2K2FQD7"/>
<accession>A0A2K2FQD7</accession>
<feature type="transmembrane region" description="Helical" evidence="1">
    <location>
        <begin position="26"/>
        <end position="46"/>
    </location>
</feature>
<keyword evidence="1" id="KW-0472">Membrane</keyword>
<dbReference type="RefSeq" id="WP_103080356.1">
    <property type="nucleotide sequence ID" value="NZ_CP021850.1"/>
</dbReference>
<dbReference type="Proteomes" id="UP000236151">
    <property type="component" value="Unassembled WGS sequence"/>
</dbReference>
<protein>
    <submittedName>
        <fullName evidence="2">Uncharacterized protein</fullName>
    </submittedName>
</protein>
<gene>
    <name evidence="2" type="ORF">CDQ84_03605</name>
</gene>
<feature type="transmembrane region" description="Helical" evidence="1">
    <location>
        <begin position="52"/>
        <end position="73"/>
    </location>
</feature>
<evidence type="ECO:0000256" key="1">
    <source>
        <dbReference type="SAM" id="Phobius"/>
    </source>
</evidence>
<dbReference type="KEGG" id="cthd:CDO33_00775"/>
<evidence type="ECO:0000313" key="3">
    <source>
        <dbReference type="Proteomes" id="UP000236151"/>
    </source>
</evidence>
<reference evidence="3" key="1">
    <citation type="submission" date="2017-06" db="EMBL/GenBank/DDBJ databases">
        <title>Investigating the central metabolism of Clostridium thermosuccinogenes.</title>
        <authorList>
            <person name="Koendjbiharie J.G."/>
            <person name="Van Kranenburg R."/>
            <person name="Vriesendorp B."/>
        </authorList>
    </citation>
    <scope>NUCLEOTIDE SEQUENCE [LARGE SCALE GENOMIC DNA]</scope>
    <source>
        <strain evidence="3">DSM 5806</strain>
    </source>
</reference>
<proteinExistence type="predicted"/>